<evidence type="ECO:0000256" key="1">
    <source>
        <dbReference type="SAM" id="MobiDB-lite"/>
    </source>
</evidence>
<organism evidence="3 4">
    <name type="scientific">Hydnum rufescens UP504</name>
    <dbReference type="NCBI Taxonomy" id="1448309"/>
    <lineage>
        <taxon>Eukaryota</taxon>
        <taxon>Fungi</taxon>
        <taxon>Dikarya</taxon>
        <taxon>Basidiomycota</taxon>
        <taxon>Agaricomycotina</taxon>
        <taxon>Agaricomycetes</taxon>
        <taxon>Cantharellales</taxon>
        <taxon>Hydnaceae</taxon>
        <taxon>Hydnum</taxon>
    </lineage>
</organism>
<feature type="transmembrane region" description="Helical" evidence="2">
    <location>
        <begin position="12"/>
        <end position="28"/>
    </location>
</feature>
<evidence type="ECO:0000256" key="2">
    <source>
        <dbReference type="SAM" id="Phobius"/>
    </source>
</evidence>
<feature type="transmembrane region" description="Helical" evidence="2">
    <location>
        <begin position="168"/>
        <end position="188"/>
    </location>
</feature>
<keyword evidence="2" id="KW-0812">Transmembrane</keyword>
<feature type="transmembrane region" description="Helical" evidence="2">
    <location>
        <begin position="200"/>
        <end position="221"/>
    </location>
</feature>
<gene>
    <name evidence="3" type="ORF">BS47DRAFT_49631</name>
</gene>
<name>A0A9P6ARF5_9AGAM</name>
<dbReference type="AlphaFoldDB" id="A0A9P6ARF5"/>
<proteinExistence type="predicted"/>
<sequence>MAMNTFKEFRPSTLMFYMMVTPLMLIILRRDMTPLLQEFLSCHYNPQDENSASREFTGGSPSRPLHPGSDQSSQSEERGHWFFAGCQPYIIAYTVTTVFLAAFYLVLIGLWSHHLFDHTLFNIARLGQVNQFVSVLSQAWAVATISVIAFTVQAIASDVAIQQYQTVAALHDTLGSWLGVMYAAVALFRSQDHHRTRLRLFLTLVFFASISILHISTPSVITVHAVNSTVPFNASVLKMPGNLSYIRVSDQTLNNLRFILPLIPYLWGQRNSGVGLPMGYNGTTLFSTLATPTQGDVSFEDPYAQNTAVQCGSVADRSHHIFNITLASSAYNPVEMVYDPGSGPYPNFLGLDLQLMVSISQNTTMKFRSSVAMAHGVVFASGIDYSFGGEAASLDAPPDYWMNDALVYLPWDQSKATQTSNDMGTTAFAYVSLRPDAFRTSSVGGDIPVIIERRQFKVWTWIGGSSAPVSAKQHDLNITFYIWPIICSLSVHNVTAWVRVRGETRLERTNASAALANLTTPRIKSIVSSDPMVTSWSFIMDLLFSLQQLEVHDTWTPVEQIFNQTWSLTSLEDQLSHFSAFYYSVLVQYWRSATLKGDLTPSQWWSEATGSVIANQLTLFGRLDLSMSQVIVGCVCIIALIVTSAISILGVRIEQGALMDGGVMNMITLLRGSSLPQIIAGDSDEDLGKDGRRRRAERTMVMYKHSILDVPERLEGAIFPHNSGDDKTGG</sequence>
<keyword evidence="4" id="KW-1185">Reference proteome</keyword>
<feature type="transmembrane region" description="Helical" evidence="2">
    <location>
        <begin position="90"/>
        <end position="111"/>
    </location>
</feature>
<feature type="transmembrane region" description="Helical" evidence="2">
    <location>
        <begin position="132"/>
        <end position="156"/>
    </location>
</feature>
<dbReference type="OrthoDB" id="2804453at2759"/>
<protein>
    <submittedName>
        <fullName evidence="3">Uncharacterized protein</fullName>
    </submittedName>
</protein>
<comment type="caution">
    <text evidence="3">The sequence shown here is derived from an EMBL/GenBank/DDBJ whole genome shotgun (WGS) entry which is preliminary data.</text>
</comment>
<dbReference type="Proteomes" id="UP000886523">
    <property type="component" value="Unassembled WGS sequence"/>
</dbReference>
<evidence type="ECO:0000313" key="3">
    <source>
        <dbReference type="EMBL" id="KAF9510664.1"/>
    </source>
</evidence>
<feature type="region of interest" description="Disordered" evidence="1">
    <location>
        <begin position="50"/>
        <end position="74"/>
    </location>
</feature>
<accession>A0A9P6ARF5</accession>
<feature type="transmembrane region" description="Helical" evidence="2">
    <location>
        <begin position="630"/>
        <end position="651"/>
    </location>
</feature>
<keyword evidence="2" id="KW-0472">Membrane</keyword>
<reference evidence="3" key="1">
    <citation type="journal article" date="2020" name="Nat. Commun.">
        <title>Large-scale genome sequencing of mycorrhizal fungi provides insights into the early evolution of symbiotic traits.</title>
        <authorList>
            <person name="Miyauchi S."/>
            <person name="Kiss E."/>
            <person name="Kuo A."/>
            <person name="Drula E."/>
            <person name="Kohler A."/>
            <person name="Sanchez-Garcia M."/>
            <person name="Morin E."/>
            <person name="Andreopoulos B."/>
            <person name="Barry K.W."/>
            <person name="Bonito G."/>
            <person name="Buee M."/>
            <person name="Carver A."/>
            <person name="Chen C."/>
            <person name="Cichocki N."/>
            <person name="Clum A."/>
            <person name="Culley D."/>
            <person name="Crous P.W."/>
            <person name="Fauchery L."/>
            <person name="Girlanda M."/>
            <person name="Hayes R.D."/>
            <person name="Keri Z."/>
            <person name="LaButti K."/>
            <person name="Lipzen A."/>
            <person name="Lombard V."/>
            <person name="Magnuson J."/>
            <person name="Maillard F."/>
            <person name="Murat C."/>
            <person name="Nolan M."/>
            <person name="Ohm R.A."/>
            <person name="Pangilinan J."/>
            <person name="Pereira M.F."/>
            <person name="Perotto S."/>
            <person name="Peter M."/>
            <person name="Pfister S."/>
            <person name="Riley R."/>
            <person name="Sitrit Y."/>
            <person name="Stielow J.B."/>
            <person name="Szollosi G."/>
            <person name="Zifcakova L."/>
            <person name="Stursova M."/>
            <person name="Spatafora J.W."/>
            <person name="Tedersoo L."/>
            <person name="Vaario L.M."/>
            <person name="Yamada A."/>
            <person name="Yan M."/>
            <person name="Wang P."/>
            <person name="Xu J."/>
            <person name="Bruns T."/>
            <person name="Baldrian P."/>
            <person name="Vilgalys R."/>
            <person name="Dunand C."/>
            <person name="Henrissat B."/>
            <person name="Grigoriev I.V."/>
            <person name="Hibbett D."/>
            <person name="Nagy L.G."/>
            <person name="Martin F.M."/>
        </authorList>
    </citation>
    <scope>NUCLEOTIDE SEQUENCE</scope>
    <source>
        <strain evidence="3">UP504</strain>
    </source>
</reference>
<keyword evidence="2" id="KW-1133">Transmembrane helix</keyword>
<evidence type="ECO:0000313" key="4">
    <source>
        <dbReference type="Proteomes" id="UP000886523"/>
    </source>
</evidence>
<dbReference type="EMBL" id="MU129012">
    <property type="protein sequence ID" value="KAF9510664.1"/>
    <property type="molecule type" value="Genomic_DNA"/>
</dbReference>